<dbReference type="Pfam" id="PF24046">
    <property type="entry name" value="At4g08330"/>
    <property type="match status" value="1"/>
</dbReference>
<dbReference type="AlphaFoldDB" id="A0AAW1HAW8"/>
<comment type="caution">
    <text evidence="1">The sequence shown here is derived from an EMBL/GenBank/DDBJ whole genome shotgun (WGS) entry which is preliminary data.</text>
</comment>
<keyword evidence="2" id="KW-1185">Reference proteome</keyword>
<sequence length="163" mass="18588">MMLVDQFHFNAIPHLPHSSSSSSSLRHVGYCCGSCGYELNLNSCNRNASVIGSKNYGKSIKRGIISFYSIDETRFTRIEQRRCKPYFDSARSWGLFRPQTKLLCKKCGNYVGNAYKFSDLRRCQFLPPEKSWEVDAISGTAETYDIRIRALQPSSYDESNIVT</sequence>
<dbReference type="PANTHER" id="PTHR33674:SF10">
    <property type="entry name" value="YIPPEE DOMAIN-CONTAINING PROTEIN"/>
    <property type="match status" value="1"/>
</dbReference>
<dbReference type="EMBL" id="JBDFQZ010000012">
    <property type="protein sequence ID" value="KAK9673210.1"/>
    <property type="molecule type" value="Genomic_DNA"/>
</dbReference>
<gene>
    <name evidence="1" type="ORF">RND81_12G153200</name>
</gene>
<evidence type="ECO:0000313" key="2">
    <source>
        <dbReference type="Proteomes" id="UP001443914"/>
    </source>
</evidence>
<accession>A0AAW1HAW8</accession>
<dbReference type="InterPro" id="IPR045282">
    <property type="entry name" value="At4g08330-like"/>
</dbReference>
<dbReference type="PANTHER" id="PTHR33674">
    <property type="entry name" value="METHIONINE-S-OXIDE REDUCTASE"/>
    <property type="match status" value="1"/>
</dbReference>
<dbReference type="Proteomes" id="UP001443914">
    <property type="component" value="Unassembled WGS sequence"/>
</dbReference>
<organism evidence="1 2">
    <name type="scientific">Saponaria officinalis</name>
    <name type="common">Common soapwort</name>
    <name type="synonym">Lychnis saponaria</name>
    <dbReference type="NCBI Taxonomy" id="3572"/>
    <lineage>
        <taxon>Eukaryota</taxon>
        <taxon>Viridiplantae</taxon>
        <taxon>Streptophyta</taxon>
        <taxon>Embryophyta</taxon>
        <taxon>Tracheophyta</taxon>
        <taxon>Spermatophyta</taxon>
        <taxon>Magnoliopsida</taxon>
        <taxon>eudicotyledons</taxon>
        <taxon>Gunneridae</taxon>
        <taxon>Pentapetalae</taxon>
        <taxon>Caryophyllales</taxon>
        <taxon>Caryophyllaceae</taxon>
        <taxon>Caryophylleae</taxon>
        <taxon>Saponaria</taxon>
    </lineage>
</organism>
<name>A0AAW1HAW8_SAPOF</name>
<reference evidence="1" key="1">
    <citation type="submission" date="2024-03" db="EMBL/GenBank/DDBJ databases">
        <title>WGS assembly of Saponaria officinalis var. Norfolk2.</title>
        <authorList>
            <person name="Jenkins J."/>
            <person name="Shu S."/>
            <person name="Grimwood J."/>
            <person name="Barry K."/>
            <person name="Goodstein D."/>
            <person name="Schmutz J."/>
            <person name="Leebens-Mack J."/>
            <person name="Osbourn A."/>
        </authorList>
    </citation>
    <scope>NUCLEOTIDE SEQUENCE [LARGE SCALE GENOMIC DNA]</scope>
    <source>
        <strain evidence="1">JIC</strain>
    </source>
</reference>
<protein>
    <submittedName>
        <fullName evidence="1">Uncharacterized protein</fullName>
    </submittedName>
</protein>
<evidence type="ECO:0000313" key="1">
    <source>
        <dbReference type="EMBL" id="KAK9673210.1"/>
    </source>
</evidence>
<proteinExistence type="predicted"/>